<name>A0A4Y2R0C2_ARAVE</name>
<evidence type="ECO:0000313" key="1">
    <source>
        <dbReference type="EMBL" id="GBN69038.1"/>
    </source>
</evidence>
<evidence type="ECO:0000313" key="2">
    <source>
        <dbReference type="Proteomes" id="UP000499080"/>
    </source>
</evidence>
<sequence>MGFLFVCPPVNRTTQKCCKLDGRDSEYGFIVSILDGHQNLNKFRPLAALLAQDILRYLHDIAMIFRMPHNIVKISCEYCWASCSNRATFCRSVYWCECEHITKKCNYLHG</sequence>
<dbReference type="Proteomes" id="UP000499080">
    <property type="component" value="Unassembled WGS sequence"/>
</dbReference>
<accession>A0A4Y2R0C2</accession>
<dbReference type="AlphaFoldDB" id="A0A4Y2R0C2"/>
<proteinExistence type="predicted"/>
<comment type="caution">
    <text evidence="1">The sequence shown here is derived from an EMBL/GenBank/DDBJ whole genome shotgun (WGS) entry which is preliminary data.</text>
</comment>
<dbReference type="EMBL" id="BGPR01015389">
    <property type="protein sequence ID" value="GBN69038.1"/>
    <property type="molecule type" value="Genomic_DNA"/>
</dbReference>
<organism evidence="1 2">
    <name type="scientific">Araneus ventricosus</name>
    <name type="common">Orbweaver spider</name>
    <name type="synonym">Epeira ventricosa</name>
    <dbReference type="NCBI Taxonomy" id="182803"/>
    <lineage>
        <taxon>Eukaryota</taxon>
        <taxon>Metazoa</taxon>
        <taxon>Ecdysozoa</taxon>
        <taxon>Arthropoda</taxon>
        <taxon>Chelicerata</taxon>
        <taxon>Arachnida</taxon>
        <taxon>Araneae</taxon>
        <taxon>Araneomorphae</taxon>
        <taxon>Entelegynae</taxon>
        <taxon>Araneoidea</taxon>
        <taxon>Araneidae</taxon>
        <taxon>Araneus</taxon>
    </lineage>
</organism>
<gene>
    <name evidence="1" type="ORF">AVEN_240895_1</name>
</gene>
<protein>
    <submittedName>
        <fullName evidence="1">Uncharacterized protein</fullName>
    </submittedName>
</protein>
<keyword evidence="2" id="KW-1185">Reference proteome</keyword>
<reference evidence="1 2" key="1">
    <citation type="journal article" date="2019" name="Sci. Rep.">
        <title>Orb-weaving spider Araneus ventricosus genome elucidates the spidroin gene catalogue.</title>
        <authorList>
            <person name="Kono N."/>
            <person name="Nakamura H."/>
            <person name="Ohtoshi R."/>
            <person name="Moran D.A.P."/>
            <person name="Shinohara A."/>
            <person name="Yoshida Y."/>
            <person name="Fujiwara M."/>
            <person name="Mori M."/>
            <person name="Tomita M."/>
            <person name="Arakawa K."/>
        </authorList>
    </citation>
    <scope>NUCLEOTIDE SEQUENCE [LARGE SCALE GENOMIC DNA]</scope>
</reference>